<dbReference type="EMBL" id="BMIA01000002">
    <property type="protein sequence ID" value="GGH36625.1"/>
    <property type="molecule type" value="Genomic_DNA"/>
</dbReference>
<evidence type="ECO:0000313" key="3">
    <source>
        <dbReference type="Proteomes" id="UP000600214"/>
    </source>
</evidence>
<reference evidence="3" key="1">
    <citation type="journal article" date="2019" name="Int. J. Syst. Evol. Microbiol.">
        <title>The Global Catalogue of Microorganisms (GCM) 10K type strain sequencing project: providing services to taxonomists for standard genome sequencing and annotation.</title>
        <authorList>
            <consortium name="The Broad Institute Genomics Platform"/>
            <consortium name="The Broad Institute Genome Sequencing Center for Infectious Disease"/>
            <person name="Wu L."/>
            <person name="Ma J."/>
        </authorList>
    </citation>
    <scope>NUCLEOTIDE SEQUENCE [LARGE SCALE GENOMIC DNA]</scope>
    <source>
        <strain evidence="3">CGMCC 1.15288</strain>
    </source>
</reference>
<sequence>MKALITNILFLGLFSQTCLFAQDDFEVKSGNVYRFITTQVQVLSTQVRANAQGLAPAGQQVAIPWNAKILVQVVDEKDVQYSYLTYPDSNSDNFKMYNEGSPLFRMTLQDFKKYARPVYRNYKGATVGLYTVPFRLRGKGDTFDFESSLALQANLVFGLGSSKSKESWLDASVGLGLSSINLDSLNSDVTQGRTASALTISLGTVIKLNRFANFGIFIGKDFLNARDRSTAWIFNKKTWVGLGINISFNDIATDKTNTGSGQ</sequence>
<dbReference type="RefSeq" id="WP_188933268.1">
    <property type="nucleotide sequence ID" value="NZ_BMIA01000002.1"/>
</dbReference>
<proteinExistence type="predicted"/>
<evidence type="ECO:0008006" key="4">
    <source>
        <dbReference type="Google" id="ProtNLM"/>
    </source>
</evidence>
<dbReference type="Proteomes" id="UP000600214">
    <property type="component" value="Unassembled WGS sequence"/>
</dbReference>
<comment type="caution">
    <text evidence="2">The sequence shown here is derived from an EMBL/GenBank/DDBJ whole genome shotgun (WGS) entry which is preliminary data.</text>
</comment>
<protein>
    <recommendedName>
        <fullName evidence="4">Outer membrane protein beta-barrel domain-containing protein</fullName>
    </recommendedName>
</protein>
<feature type="signal peptide" evidence="1">
    <location>
        <begin position="1"/>
        <end position="21"/>
    </location>
</feature>
<evidence type="ECO:0000313" key="2">
    <source>
        <dbReference type="EMBL" id="GGH36625.1"/>
    </source>
</evidence>
<evidence type="ECO:0000256" key="1">
    <source>
        <dbReference type="SAM" id="SignalP"/>
    </source>
</evidence>
<name>A0ABQ1YS05_9BACT</name>
<keyword evidence="1" id="KW-0732">Signal</keyword>
<feature type="chain" id="PRO_5046967228" description="Outer membrane protein beta-barrel domain-containing protein" evidence="1">
    <location>
        <begin position="22"/>
        <end position="262"/>
    </location>
</feature>
<organism evidence="2 3">
    <name type="scientific">Dyadobacter endophyticus</name>
    <dbReference type="NCBI Taxonomy" id="1749036"/>
    <lineage>
        <taxon>Bacteria</taxon>
        <taxon>Pseudomonadati</taxon>
        <taxon>Bacteroidota</taxon>
        <taxon>Cytophagia</taxon>
        <taxon>Cytophagales</taxon>
        <taxon>Spirosomataceae</taxon>
        <taxon>Dyadobacter</taxon>
    </lineage>
</organism>
<keyword evidence="3" id="KW-1185">Reference proteome</keyword>
<accession>A0ABQ1YS05</accession>
<gene>
    <name evidence="2" type="ORF">GCM10007423_29050</name>
</gene>